<reference evidence="2" key="1">
    <citation type="submission" date="2020-03" db="EMBL/GenBank/DDBJ databases">
        <title>Ferranicluibacter endophyticum gen. nov., sp. nov., a new genus isolated from Rubus ulmifolius Schott. stem.</title>
        <authorList>
            <person name="Roca-Couso R."/>
            <person name="Flores-Felix J.D."/>
            <person name="Igual J.M."/>
            <person name="Rivas R."/>
        </authorList>
    </citation>
    <scope>NUCLEOTIDE SEQUENCE</scope>
    <source>
        <strain evidence="2">CRRU44</strain>
    </source>
</reference>
<keyword evidence="3" id="KW-1185">Reference proteome</keyword>
<dbReference type="Proteomes" id="UP001155840">
    <property type="component" value="Unassembled WGS sequence"/>
</dbReference>
<feature type="signal peptide" evidence="1">
    <location>
        <begin position="1"/>
        <end position="21"/>
    </location>
</feature>
<evidence type="ECO:0000313" key="2">
    <source>
        <dbReference type="EMBL" id="NHT78086.1"/>
    </source>
</evidence>
<accession>A0AA43ZJA5</accession>
<keyword evidence="1" id="KW-0732">Signal</keyword>
<dbReference type="RefSeq" id="WP_132665090.1">
    <property type="nucleotide sequence ID" value="NZ_JAANCM010000012.1"/>
</dbReference>
<protein>
    <submittedName>
        <fullName evidence="2">Uncharacterized protein</fullName>
    </submittedName>
</protein>
<organism evidence="2 3">
    <name type="scientific">Ferranicluibacter rubi</name>
    <dbReference type="NCBI Taxonomy" id="2715133"/>
    <lineage>
        <taxon>Bacteria</taxon>
        <taxon>Pseudomonadati</taxon>
        <taxon>Pseudomonadota</taxon>
        <taxon>Alphaproteobacteria</taxon>
        <taxon>Hyphomicrobiales</taxon>
        <taxon>Rhizobiaceae</taxon>
        <taxon>Ferranicluibacter</taxon>
    </lineage>
</organism>
<proteinExistence type="predicted"/>
<evidence type="ECO:0000256" key="1">
    <source>
        <dbReference type="SAM" id="SignalP"/>
    </source>
</evidence>
<gene>
    <name evidence="2" type="ORF">G8E10_20500</name>
</gene>
<sequence>MSIRFAALTAYIALTATFMTATVLSQPDAPVVSMSSMSLEKTNRVLQGSPDSFVMERFAG</sequence>
<dbReference type="EMBL" id="JAANCM010000012">
    <property type="protein sequence ID" value="NHT78086.1"/>
    <property type="molecule type" value="Genomic_DNA"/>
</dbReference>
<name>A0AA43ZJA5_9HYPH</name>
<feature type="chain" id="PRO_5041413173" evidence="1">
    <location>
        <begin position="22"/>
        <end position="60"/>
    </location>
</feature>
<dbReference type="AlphaFoldDB" id="A0AA43ZJA5"/>
<comment type="caution">
    <text evidence="2">The sequence shown here is derived from an EMBL/GenBank/DDBJ whole genome shotgun (WGS) entry which is preliminary data.</text>
</comment>
<evidence type="ECO:0000313" key="3">
    <source>
        <dbReference type="Proteomes" id="UP001155840"/>
    </source>
</evidence>